<feature type="domain" description="VASt" evidence="13">
    <location>
        <begin position="926"/>
        <end position="1089"/>
    </location>
</feature>
<dbReference type="CDD" id="cd13280">
    <property type="entry name" value="PH_SIP3"/>
    <property type="match status" value="1"/>
</dbReference>
<feature type="domain" description="PH" evidence="12">
    <location>
        <begin position="486"/>
        <end position="587"/>
    </location>
</feature>
<gene>
    <name evidence="14" type="ORF">PICMEDRAFT_60197</name>
</gene>
<dbReference type="InterPro" id="IPR001849">
    <property type="entry name" value="PH_domain"/>
</dbReference>
<accession>A0A1E3NH49</accession>
<evidence type="ECO:0000256" key="9">
    <source>
        <dbReference type="ARBA" id="ARBA00023136"/>
    </source>
</evidence>
<keyword evidence="15" id="KW-1185">Reference proteome</keyword>
<dbReference type="SUPFAM" id="SSF50729">
    <property type="entry name" value="PH domain-like"/>
    <property type="match status" value="1"/>
</dbReference>
<evidence type="ECO:0000256" key="4">
    <source>
        <dbReference type="ARBA" id="ARBA00022692"/>
    </source>
</evidence>
<keyword evidence="10" id="KW-0687">Ribonucleoprotein</keyword>
<evidence type="ECO:0000256" key="1">
    <source>
        <dbReference type="ARBA" id="ARBA00004173"/>
    </source>
</evidence>
<dbReference type="PANTHER" id="PTHR13124:SF12">
    <property type="entry name" value="LARGE RIBOSOMAL SUBUNIT PROTEIN ML46"/>
    <property type="match status" value="1"/>
</dbReference>
<dbReference type="PANTHER" id="PTHR13124">
    <property type="entry name" value="39S RIBOSOMAL PROTEIN L46, MITOCHONDRIAL PRECURSOR-RELATED"/>
    <property type="match status" value="1"/>
</dbReference>
<evidence type="ECO:0000256" key="5">
    <source>
        <dbReference type="ARBA" id="ARBA00022946"/>
    </source>
</evidence>
<dbReference type="Gene3D" id="2.30.29.30">
    <property type="entry name" value="Pleckstrin-homology domain (PH domain)/Phosphotyrosine-binding domain (PTB)"/>
    <property type="match status" value="1"/>
</dbReference>
<protein>
    <recommendedName>
        <fullName evidence="11">Large ribosomal subunit protein mL46</fullName>
    </recommendedName>
</protein>
<dbReference type="Pfam" id="PF00169">
    <property type="entry name" value="PH"/>
    <property type="match status" value="1"/>
</dbReference>
<comment type="subcellular location">
    <subcellularLocation>
        <location evidence="2">Membrane</location>
    </subcellularLocation>
    <subcellularLocation>
        <location evidence="1">Mitochondrion</location>
    </subcellularLocation>
</comment>
<comment type="similarity">
    <text evidence="3">Belongs to the mitochondrion-specific ribosomal protein mL46 family.</text>
</comment>
<evidence type="ECO:0000259" key="12">
    <source>
        <dbReference type="PROSITE" id="PS50003"/>
    </source>
</evidence>
<keyword evidence="5" id="KW-0809">Transit peptide</keyword>
<evidence type="ECO:0000256" key="8">
    <source>
        <dbReference type="ARBA" id="ARBA00023128"/>
    </source>
</evidence>
<evidence type="ECO:0000256" key="11">
    <source>
        <dbReference type="ARBA" id="ARBA00035190"/>
    </source>
</evidence>
<dbReference type="InterPro" id="IPR011993">
    <property type="entry name" value="PH-like_dom_sf"/>
</dbReference>
<dbReference type="CDD" id="cd04661">
    <property type="entry name" value="NUDIX_MRP_L46"/>
    <property type="match status" value="1"/>
</dbReference>
<evidence type="ECO:0000256" key="3">
    <source>
        <dbReference type="ARBA" id="ARBA00009070"/>
    </source>
</evidence>
<dbReference type="RefSeq" id="XP_019016570.1">
    <property type="nucleotide sequence ID" value="XM_019163415.1"/>
</dbReference>
<evidence type="ECO:0000256" key="2">
    <source>
        <dbReference type="ARBA" id="ARBA00004370"/>
    </source>
</evidence>
<dbReference type="GeneID" id="30180102"/>
<keyword evidence="6" id="KW-0689">Ribosomal protein</keyword>
<dbReference type="InterPro" id="IPR021757">
    <property type="entry name" value="Ribosomal_mL46_N"/>
</dbReference>
<keyword evidence="4" id="KW-0812">Transmembrane</keyword>
<name>A0A1E3NH49_9ASCO</name>
<dbReference type="InterPro" id="IPR033650">
    <property type="entry name" value="Ribosomal_mL46_NUDIX"/>
</dbReference>
<dbReference type="OrthoDB" id="10070851at2759"/>
<dbReference type="GO" id="GO:0005762">
    <property type="term" value="C:mitochondrial large ribosomal subunit"/>
    <property type="evidence" value="ECO:0007669"/>
    <property type="project" value="TreeGrafter"/>
</dbReference>
<dbReference type="Pfam" id="PF11788">
    <property type="entry name" value="MRP-L46"/>
    <property type="match status" value="1"/>
</dbReference>
<evidence type="ECO:0000256" key="6">
    <source>
        <dbReference type="ARBA" id="ARBA00022980"/>
    </source>
</evidence>
<evidence type="ECO:0000259" key="13">
    <source>
        <dbReference type="PROSITE" id="PS51778"/>
    </source>
</evidence>
<dbReference type="STRING" id="763406.A0A1E3NH49"/>
<dbReference type="GO" id="GO:0016020">
    <property type="term" value="C:membrane"/>
    <property type="evidence" value="ECO:0007669"/>
    <property type="project" value="UniProtKB-SubCell"/>
</dbReference>
<proteinExistence type="inferred from homology"/>
<dbReference type="PROSITE" id="PS50003">
    <property type="entry name" value="PH_DOMAIN"/>
    <property type="match status" value="1"/>
</dbReference>
<dbReference type="InterPro" id="IPR040008">
    <property type="entry name" value="Ribosomal_mL46"/>
</dbReference>
<reference evidence="14 15" key="1">
    <citation type="journal article" date="2016" name="Proc. Natl. Acad. Sci. U.S.A.">
        <title>Comparative genomics of biotechnologically important yeasts.</title>
        <authorList>
            <person name="Riley R."/>
            <person name="Haridas S."/>
            <person name="Wolfe K.H."/>
            <person name="Lopes M.R."/>
            <person name="Hittinger C.T."/>
            <person name="Goeker M."/>
            <person name="Salamov A.A."/>
            <person name="Wisecaver J.H."/>
            <person name="Long T.M."/>
            <person name="Calvey C.H."/>
            <person name="Aerts A.L."/>
            <person name="Barry K.W."/>
            <person name="Choi C."/>
            <person name="Clum A."/>
            <person name="Coughlan A.Y."/>
            <person name="Deshpande S."/>
            <person name="Douglass A.P."/>
            <person name="Hanson S.J."/>
            <person name="Klenk H.-P."/>
            <person name="LaButti K.M."/>
            <person name="Lapidus A."/>
            <person name="Lindquist E.A."/>
            <person name="Lipzen A.M."/>
            <person name="Meier-Kolthoff J.P."/>
            <person name="Ohm R.A."/>
            <person name="Otillar R.P."/>
            <person name="Pangilinan J.L."/>
            <person name="Peng Y."/>
            <person name="Rokas A."/>
            <person name="Rosa C.A."/>
            <person name="Scheuner C."/>
            <person name="Sibirny A.A."/>
            <person name="Slot J.C."/>
            <person name="Stielow J.B."/>
            <person name="Sun H."/>
            <person name="Kurtzman C.P."/>
            <person name="Blackwell M."/>
            <person name="Grigoriev I.V."/>
            <person name="Jeffries T.W."/>
        </authorList>
    </citation>
    <scope>NUCLEOTIDE SEQUENCE [LARGE SCALE GENOMIC DNA]</scope>
    <source>
        <strain evidence="14 15">NRRL Y-2026</strain>
    </source>
</reference>
<dbReference type="PROSITE" id="PS51778">
    <property type="entry name" value="VAST"/>
    <property type="match status" value="1"/>
</dbReference>
<keyword evidence="9" id="KW-0472">Membrane</keyword>
<dbReference type="InterPro" id="IPR042067">
    <property type="entry name" value="Sip3_PH"/>
</dbReference>
<dbReference type="SUPFAM" id="SSF103657">
    <property type="entry name" value="BAR/IMD domain-like"/>
    <property type="match status" value="1"/>
</dbReference>
<dbReference type="InterPro" id="IPR031968">
    <property type="entry name" value="VASt"/>
</dbReference>
<dbReference type="Proteomes" id="UP000094455">
    <property type="component" value="Unassembled WGS sequence"/>
</dbReference>
<dbReference type="Gene3D" id="3.90.79.10">
    <property type="entry name" value="Nucleoside Triphosphate Pyrophosphohydrolase"/>
    <property type="match status" value="1"/>
</dbReference>
<keyword evidence="7" id="KW-1133">Transmembrane helix</keyword>
<evidence type="ECO:0000313" key="14">
    <source>
        <dbReference type="EMBL" id="ODQ45457.1"/>
    </source>
</evidence>
<evidence type="ECO:0000256" key="7">
    <source>
        <dbReference type="ARBA" id="ARBA00022989"/>
    </source>
</evidence>
<dbReference type="InterPro" id="IPR027267">
    <property type="entry name" value="AH/BAR_dom_sf"/>
</dbReference>
<evidence type="ECO:0000313" key="15">
    <source>
        <dbReference type="Proteomes" id="UP000094455"/>
    </source>
</evidence>
<dbReference type="GO" id="GO:0003735">
    <property type="term" value="F:structural constituent of ribosome"/>
    <property type="evidence" value="ECO:0007669"/>
    <property type="project" value="InterPro"/>
</dbReference>
<dbReference type="SMART" id="SM00233">
    <property type="entry name" value="PH"/>
    <property type="match status" value="1"/>
</dbReference>
<evidence type="ECO:0000256" key="10">
    <source>
        <dbReference type="ARBA" id="ARBA00023274"/>
    </source>
</evidence>
<dbReference type="EMBL" id="KV454005">
    <property type="protein sequence ID" value="ODQ45457.1"/>
    <property type="molecule type" value="Genomic_DNA"/>
</dbReference>
<sequence>MQHRIIRQASRSFATSAAALSNSTPIKASLVLSRAPIVTPDVPEFEKLFYNYQEELERRLMWTFPKWFYFKKGTVAEREFTEAQKYPVPAQRGVWFPQGVPDLKHGRDRRFKQEVILPKKHAEVEAPEEGSTDTAAALADLDDIGRAIKANSRVTQFDKANEQTSLERKLPRTLYLVVKESGAWRFPSFEVKPDASEPKGLHQIAEDGLRTLGGDKINTWSVSNSPAAVIKYDPKGQVANVKASDASALTTEFLMKSHIIAGKFDLQKASKNVSEYKWLVKEEIQQVRIIFESAMSLLRIDDLSFVNIGHILEVDIPHYLEIRRNFEKIQNKYDVISAKYMQLPKGYDPVKTREDALQLFEIRKQYIHMSMTLWICVKNLEGKISNGVTDFASSFRNSFETRNTSYGAKLSDAIGLTSIVEDIEQLVKSAELKQTSSMLLMKDLNRARVNSEDGAIKMYTPSPDTKDFDSSILNDKNIYLESEKNLLEKHGWVFIKSPKLNGRGDVWIKRWMFVKNGVFGFLSISQDGQYVQESDKIGVLLTTIKYMPSEDRKFCFQINSQLTNLVIQVETSVELKSWLTVFRNVTEVASAKKSEIALNRYSPCLDMLKLVPVVAKDLELIDVNPVDPQIEKTSKLIELQLSNMKFNLSINPPLKTSMTEKISMSHLYLSSTTIPSATTANFWGYVNWGLYFVLDEETKILVSNNTKTLSPRSVINLRYPDFYPESLRVADAELRSIFEVCIGNDECTLLRFNASWSPNSQQNIFCALYVTTESFYVYSHTYGLISILPISLSDFLEADVVEKANSTILKIYFVSGITIKMQLYDDDVYSIKTQFNFILKNRKSSHPKDLQHVVSQLSHIQQAYKKIRDERQMSITTSAIRPSNSDQLKLKGIKLEYPAGEDLNWIDNTTGISDLDSENRINYTSEMGLLLIKRFKVPAKALFHILFGDESFLLQCTLPLSSSIFKEVNSKHSLWRCDSKQRMTRVVWNPVFNVPCAMQTIERIVNNKYYNIVQETPHLRFVFGINRKISMRFIIYNLDSKSCKLMVYYSLGGGSNVLNWFSRKVIHQIMIFRMEALESRLTEAVSQIGNDNRKIASAIRTYGSITKYDSDEATKDELTFDDSVSFIPLQLFSSFYYEKVNFEIARLIYKGIRAFTNTIKTEITEMINPNTTDLSYAPSGTECYWHFLEHENLGSINQYSRIDKNDEIIDIYELHSLEGKREVSLAQKLTGLRIERNGLLTKLNLLNYIEKEFILKEWKNWVSSEISNCQKVQDTFPGSYEPIKSYCEEVEKEMLNLYENLL</sequence>
<keyword evidence="8" id="KW-0496">Mitochondrion</keyword>
<organism evidence="14 15">
    <name type="scientific">Pichia membranifaciens NRRL Y-2026</name>
    <dbReference type="NCBI Taxonomy" id="763406"/>
    <lineage>
        <taxon>Eukaryota</taxon>
        <taxon>Fungi</taxon>
        <taxon>Dikarya</taxon>
        <taxon>Ascomycota</taxon>
        <taxon>Saccharomycotina</taxon>
        <taxon>Pichiomycetes</taxon>
        <taxon>Pichiales</taxon>
        <taxon>Pichiaceae</taxon>
        <taxon>Pichia</taxon>
    </lineage>
</organism>